<dbReference type="GO" id="GO:0005737">
    <property type="term" value="C:cytoplasm"/>
    <property type="evidence" value="ECO:0007669"/>
    <property type="project" value="UniProtKB-SubCell"/>
</dbReference>
<dbReference type="AlphaFoldDB" id="A0A1B7LZB8"/>
<reference evidence="11 12" key="1">
    <citation type="submission" date="2016-04" db="EMBL/GenBank/DDBJ databases">
        <title>First whole genome shotgun sequence of the bacterium Enteractinococcus sp. strain UASWS1574.</title>
        <authorList>
            <person name="Crovadore J."/>
            <person name="Chablais R."/>
            <person name="Lefort F."/>
        </authorList>
    </citation>
    <scope>NUCLEOTIDE SEQUENCE [LARGE SCALE GENOMIC DNA]</scope>
    <source>
        <strain evidence="11 12">UASWS1574</strain>
    </source>
</reference>
<comment type="caution">
    <text evidence="11">The sequence shown here is derived from an EMBL/GenBank/DDBJ whole genome shotgun (WGS) entry which is preliminary data.</text>
</comment>
<protein>
    <recommendedName>
        <fullName evidence="7 8">UDP-N-acetylmuramoylalanine--D-glutamate ligase</fullName>
        <ecNumber evidence="7 8">6.3.2.9</ecNumber>
    </recommendedName>
    <alternativeName>
        <fullName evidence="7">D-glutamic acid-adding enzyme</fullName>
    </alternativeName>
    <alternativeName>
        <fullName evidence="7">UDP-N-acetylmuramoyl-L-alanyl-D-glutamate synthetase</fullName>
    </alternativeName>
</protein>
<evidence type="ECO:0000259" key="9">
    <source>
        <dbReference type="Pfam" id="PF02875"/>
    </source>
</evidence>
<dbReference type="SUPFAM" id="SSF51984">
    <property type="entry name" value="MurCD N-terminal domain"/>
    <property type="match status" value="1"/>
</dbReference>
<dbReference type="STRING" id="1837282.A6F49_10130"/>
<dbReference type="Gene3D" id="3.40.1190.10">
    <property type="entry name" value="Mur-like, catalytic domain"/>
    <property type="match status" value="1"/>
</dbReference>
<evidence type="ECO:0000256" key="2">
    <source>
        <dbReference type="ARBA" id="ARBA00004752"/>
    </source>
</evidence>
<dbReference type="SUPFAM" id="SSF53623">
    <property type="entry name" value="MurD-like peptide ligases, catalytic domain"/>
    <property type="match status" value="1"/>
</dbReference>
<dbReference type="PANTHER" id="PTHR43692:SF1">
    <property type="entry name" value="UDP-N-ACETYLMURAMOYLALANINE--D-GLUTAMATE LIGASE"/>
    <property type="match status" value="1"/>
</dbReference>
<proteinExistence type="inferred from homology"/>
<dbReference type="InterPro" id="IPR036565">
    <property type="entry name" value="Mur-like_cat_sf"/>
</dbReference>
<keyword evidence="6 7" id="KW-0067">ATP-binding</keyword>
<dbReference type="GO" id="GO:0005524">
    <property type="term" value="F:ATP binding"/>
    <property type="evidence" value="ECO:0007669"/>
    <property type="project" value="UniProtKB-UniRule"/>
</dbReference>
<dbReference type="SUPFAM" id="SSF53244">
    <property type="entry name" value="MurD-like peptide ligases, peptide-binding domain"/>
    <property type="match status" value="1"/>
</dbReference>
<dbReference type="Proteomes" id="UP000078292">
    <property type="component" value="Unassembled WGS sequence"/>
</dbReference>
<dbReference type="EC" id="6.3.2.9" evidence="7 8"/>
<feature type="binding site" evidence="7">
    <location>
        <begin position="146"/>
        <end position="152"/>
    </location>
    <ligand>
        <name>ATP</name>
        <dbReference type="ChEBI" id="CHEBI:30616"/>
    </ligand>
</feature>
<dbReference type="Pfam" id="PF08245">
    <property type="entry name" value="Mur_ligase_M"/>
    <property type="match status" value="1"/>
</dbReference>
<evidence type="ECO:0000256" key="6">
    <source>
        <dbReference type="ARBA" id="ARBA00022840"/>
    </source>
</evidence>
<dbReference type="InterPro" id="IPR013221">
    <property type="entry name" value="Mur_ligase_cen"/>
</dbReference>
<name>A0A1B7LZB8_9MICC</name>
<comment type="pathway">
    <text evidence="2 7 8">Cell wall biogenesis; peptidoglycan biosynthesis.</text>
</comment>
<dbReference type="GO" id="GO:0008764">
    <property type="term" value="F:UDP-N-acetylmuramoylalanine-D-glutamate ligase activity"/>
    <property type="evidence" value="ECO:0007669"/>
    <property type="project" value="UniProtKB-UniRule"/>
</dbReference>
<dbReference type="EMBL" id="LXEY01000018">
    <property type="protein sequence ID" value="OAV60839.1"/>
    <property type="molecule type" value="Genomic_DNA"/>
</dbReference>
<keyword evidence="7 8" id="KW-0131">Cell cycle</keyword>
<evidence type="ECO:0000256" key="7">
    <source>
        <dbReference type="HAMAP-Rule" id="MF_00639"/>
    </source>
</evidence>
<comment type="subcellular location">
    <subcellularLocation>
        <location evidence="1 7 8">Cytoplasm</location>
    </subcellularLocation>
</comment>
<comment type="catalytic activity">
    <reaction evidence="7 8">
        <text>UDP-N-acetyl-alpha-D-muramoyl-L-alanine + D-glutamate + ATP = UDP-N-acetyl-alpha-D-muramoyl-L-alanyl-D-glutamate + ADP + phosphate + H(+)</text>
        <dbReference type="Rhea" id="RHEA:16429"/>
        <dbReference type="ChEBI" id="CHEBI:15378"/>
        <dbReference type="ChEBI" id="CHEBI:29986"/>
        <dbReference type="ChEBI" id="CHEBI:30616"/>
        <dbReference type="ChEBI" id="CHEBI:43474"/>
        <dbReference type="ChEBI" id="CHEBI:83898"/>
        <dbReference type="ChEBI" id="CHEBI:83900"/>
        <dbReference type="ChEBI" id="CHEBI:456216"/>
        <dbReference type="EC" id="6.3.2.9"/>
    </reaction>
</comment>
<dbReference type="GO" id="GO:0051301">
    <property type="term" value="P:cell division"/>
    <property type="evidence" value="ECO:0007669"/>
    <property type="project" value="UniProtKB-KW"/>
</dbReference>
<dbReference type="GO" id="GO:0071555">
    <property type="term" value="P:cell wall organization"/>
    <property type="evidence" value="ECO:0007669"/>
    <property type="project" value="UniProtKB-KW"/>
</dbReference>
<dbReference type="Gene3D" id="3.40.50.720">
    <property type="entry name" value="NAD(P)-binding Rossmann-like Domain"/>
    <property type="match status" value="1"/>
</dbReference>
<evidence type="ECO:0000256" key="5">
    <source>
        <dbReference type="ARBA" id="ARBA00022741"/>
    </source>
</evidence>
<keyword evidence="7 8" id="KW-0573">Peptidoglycan synthesis</keyword>
<dbReference type="Gene3D" id="3.90.190.20">
    <property type="entry name" value="Mur ligase, C-terminal domain"/>
    <property type="match status" value="1"/>
</dbReference>
<evidence type="ECO:0000259" key="10">
    <source>
        <dbReference type="Pfam" id="PF08245"/>
    </source>
</evidence>
<evidence type="ECO:0000256" key="1">
    <source>
        <dbReference type="ARBA" id="ARBA00004496"/>
    </source>
</evidence>
<evidence type="ECO:0000313" key="11">
    <source>
        <dbReference type="EMBL" id="OAV60839.1"/>
    </source>
</evidence>
<organism evidence="11 12">
    <name type="scientific">Enteractinococcus helveticum</name>
    <dbReference type="NCBI Taxonomy" id="1837282"/>
    <lineage>
        <taxon>Bacteria</taxon>
        <taxon>Bacillati</taxon>
        <taxon>Actinomycetota</taxon>
        <taxon>Actinomycetes</taxon>
        <taxon>Micrococcales</taxon>
        <taxon>Micrococcaceae</taxon>
    </lineage>
</organism>
<dbReference type="GO" id="GO:0008360">
    <property type="term" value="P:regulation of cell shape"/>
    <property type="evidence" value="ECO:0007669"/>
    <property type="project" value="UniProtKB-KW"/>
</dbReference>
<dbReference type="OrthoDB" id="9809796at2"/>
<evidence type="ECO:0000256" key="3">
    <source>
        <dbReference type="ARBA" id="ARBA00022490"/>
    </source>
</evidence>
<keyword evidence="3 7" id="KW-0963">Cytoplasm</keyword>
<dbReference type="InterPro" id="IPR005762">
    <property type="entry name" value="MurD"/>
</dbReference>
<dbReference type="GO" id="GO:0009252">
    <property type="term" value="P:peptidoglycan biosynthetic process"/>
    <property type="evidence" value="ECO:0007669"/>
    <property type="project" value="UniProtKB-UniRule"/>
</dbReference>
<comment type="function">
    <text evidence="7 8">Cell wall formation. Catalyzes the addition of glutamate to the nucleotide precursor UDP-N-acetylmuramoyl-L-alanine (UMA).</text>
</comment>
<keyword evidence="12" id="KW-1185">Reference proteome</keyword>
<evidence type="ECO:0000256" key="4">
    <source>
        <dbReference type="ARBA" id="ARBA00022598"/>
    </source>
</evidence>
<dbReference type="InterPro" id="IPR036615">
    <property type="entry name" value="Mur_ligase_C_dom_sf"/>
</dbReference>
<evidence type="ECO:0000256" key="8">
    <source>
        <dbReference type="RuleBase" id="RU003664"/>
    </source>
</evidence>
<comment type="similarity">
    <text evidence="7">Belongs to the MurCDEF family.</text>
</comment>
<keyword evidence="4 7" id="KW-0436">Ligase</keyword>
<sequence length="511" mass="55048">MGGPAMSTNLDTLTTWDADWSQLSVVVTGLGVTGFSVADTLAELGAAVVVVDGKDNEHNRQAADTLKIVGVKDVLLGDDAVQGLPDAQAIGGTIDLVITSPGWRPDNSVLVAAQAAGIPIWGDVEFAWRVRKREGKRTAQWVVLTGTNGKTTVATMAQSMARAQGLDAVAVGNVGTPILDAIRYPDGFDLLIVELSSFQLHWLHHMEPEASVVLNLAEDHLDWHGGFDNYAAAKAKIYENTRIAAIYNDEEPSTMRMVEEADVIEGCRAIGITTDTPQRSMLGVVDDLLVDRAYLENRATQALELAHFADIGTPAPKHMVFNALAAAALVRAVGVEPAAVQTGLRNYEPEPHRIQAVAHFQDVLWVNDSKGTNPHATDAALATYDPIIWIAGGLSKGASYDQLVQTHKSHLKAVILIGTDQQPIIDALQRHAPEVPIHADYLKDTTVDFADGAAVMHHVVRLAHHLAQPHDTVLLSPAAASMDQFENYNVRGEKFTEAIAQLLSDMNYPGH</sequence>
<dbReference type="PANTHER" id="PTHR43692">
    <property type="entry name" value="UDP-N-ACETYLMURAMOYLALANINE--D-GLUTAMATE LIGASE"/>
    <property type="match status" value="1"/>
</dbReference>
<dbReference type="Pfam" id="PF21799">
    <property type="entry name" value="MurD-like_N"/>
    <property type="match status" value="1"/>
</dbReference>
<feature type="domain" description="Mur ligase central" evidence="10">
    <location>
        <begin position="145"/>
        <end position="329"/>
    </location>
</feature>
<keyword evidence="7 8" id="KW-0961">Cell wall biogenesis/degradation</keyword>
<gene>
    <name evidence="7 11" type="primary">murD</name>
    <name evidence="11" type="ORF">A6F49_10130</name>
</gene>
<dbReference type="InterPro" id="IPR004101">
    <property type="entry name" value="Mur_ligase_C"/>
</dbReference>
<dbReference type="NCBIfam" id="TIGR01087">
    <property type="entry name" value="murD"/>
    <property type="match status" value="1"/>
</dbReference>
<keyword evidence="7 8" id="KW-0133">Cell shape</keyword>
<feature type="domain" description="Mur ligase C-terminal" evidence="9">
    <location>
        <begin position="352"/>
        <end position="478"/>
    </location>
</feature>
<dbReference type="UniPathway" id="UPA00219"/>
<evidence type="ECO:0000313" key="12">
    <source>
        <dbReference type="Proteomes" id="UP000078292"/>
    </source>
</evidence>
<dbReference type="Pfam" id="PF02875">
    <property type="entry name" value="Mur_ligase_C"/>
    <property type="match status" value="1"/>
</dbReference>
<keyword evidence="5 7" id="KW-0547">Nucleotide-binding</keyword>
<keyword evidence="7 8" id="KW-0132">Cell division</keyword>
<dbReference type="HAMAP" id="MF_00639">
    <property type="entry name" value="MurD"/>
    <property type="match status" value="1"/>
</dbReference>
<accession>A0A1B7LZB8</accession>